<proteinExistence type="predicted"/>
<dbReference type="OrthoDB" id="1631553at2"/>
<dbReference type="Proteomes" id="UP000303581">
    <property type="component" value="Unassembled WGS sequence"/>
</dbReference>
<organism evidence="2 3">
    <name type="scientific">Veillonella tobetsuensis</name>
    <dbReference type="NCBI Taxonomy" id="1110546"/>
    <lineage>
        <taxon>Bacteria</taxon>
        <taxon>Bacillati</taxon>
        <taxon>Bacillota</taxon>
        <taxon>Negativicutes</taxon>
        <taxon>Veillonellales</taxon>
        <taxon>Veillonellaceae</taxon>
        <taxon>Veillonella</taxon>
    </lineage>
</organism>
<accession>A0A480BAI4</accession>
<dbReference type="RefSeq" id="WP_059361577.1">
    <property type="nucleotide sequence ID" value="NZ_BBXI01000003.1"/>
</dbReference>
<evidence type="ECO:0000256" key="1">
    <source>
        <dbReference type="SAM" id="SignalP"/>
    </source>
</evidence>
<comment type="caution">
    <text evidence="2">The sequence shown here is derived from an EMBL/GenBank/DDBJ whole genome shotgun (WGS) entry which is preliminary data.</text>
</comment>
<dbReference type="EMBL" id="BJCR01000021">
    <property type="protein sequence ID" value="GCL68945.1"/>
    <property type="molecule type" value="Genomic_DNA"/>
</dbReference>
<feature type="chain" id="PRO_5019816890" evidence="1">
    <location>
        <begin position="23"/>
        <end position="361"/>
    </location>
</feature>
<evidence type="ECO:0000313" key="3">
    <source>
        <dbReference type="Proteomes" id="UP000303581"/>
    </source>
</evidence>
<name>A0A480BAI4_9FIRM</name>
<dbReference type="AlphaFoldDB" id="A0A480BAI4"/>
<keyword evidence="3" id="KW-1185">Reference proteome</keyword>
<keyword evidence="1" id="KW-0732">Signal</keyword>
<gene>
    <name evidence="2" type="ORF">PAGU1579_07140</name>
</gene>
<sequence>MKLKRIALVVTVLSASIGIANAEQISNPPVSIPLSTKTTQLDRTQPLEVMPYMESKVTGETELSYAVMSVAKKTYNEQMLQHRDAELRMHAHIEEHNRKIRGVPQRDLIKNPYTQEEIEKQIVDAINFRESIKYPINDKEYYNHIDVDKVNDLSGFPKKIPSFAKQVDIHLKPPKAIEDGRYIQVSFTGKPSELKPYIQDAENHAKFIITKGQAERVSIKPYEDVKTNCRKYVSTILPEEWIEVTNTFNNMYQYKLALSNENIKRQVNRELSNQKNNQMGFDLEQDASQLSSDKVLSNDENKALQKKYLGYYSYKEVKRPFNAEYTFYIFKFDYLYNMFTVAGMAVNPEQTRVIYFLHTVQ</sequence>
<protein>
    <submittedName>
        <fullName evidence="2">Uncharacterized protein</fullName>
    </submittedName>
</protein>
<reference evidence="2 3" key="1">
    <citation type="submission" date="2019-03" db="EMBL/GenBank/DDBJ databases">
        <title>Draft genome sequences of two Veillonella tobetsuensis clinical isolates from intraoperative bronchial fluids of elderly patients with pulmonary carcinoma.</title>
        <authorList>
            <person name="Akiyama T."/>
        </authorList>
    </citation>
    <scope>NUCLEOTIDE SEQUENCE [LARGE SCALE GENOMIC DNA]</scope>
    <source>
        <strain evidence="2 3">PAGU 1579</strain>
    </source>
</reference>
<evidence type="ECO:0000313" key="2">
    <source>
        <dbReference type="EMBL" id="GCL68945.1"/>
    </source>
</evidence>
<feature type="signal peptide" evidence="1">
    <location>
        <begin position="1"/>
        <end position="22"/>
    </location>
</feature>